<dbReference type="InterPro" id="IPR014772">
    <property type="entry name" value="Munc13_dom-2"/>
</dbReference>
<feature type="compositionally biased region" description="Polar residues" evidence="1">
    <location>
        <begin position="118"/>
        <end position="127"/>
    </location>
</feature>
<dbReference type="PANTHER" id="PTHR31280:SF3">
    <property type="entry name" value="DNA TOPOISOMERASE 4 SUBUNIT B (DUF810)"/>
    <property type="match status" value="1"/>
</dbReference>
<keyword evidence="5" id="KW-1185">Reference proteome</keyword>
<dbReference type="AlphaFoldDB" id="A0A7N2N378"/>
<feature type="domain" description="MHD1" evidence="2">
    <location>
        <begin position="693"/>
        <end position="825"/>
    </location>
</feature>
<evidence type="ECO:0000313" key="5">
    <source>
        <dbReference type="Proteomes" id="UP000594261"/>
    </source>
</evidence>
<dbReference type="Gene3D" id="1.10.357.50">
    <property type="match status" value="1"/>
</dbReference>
<proteinExistence type="predicted"/>
<accession>A0A7N2N378</accession>
<sequence>MMEEQPYLLLQRYRRDRRNLLEFLFSSSLIKELRTPAGHVTSLSDLDFDNLSADYILHSIKSGGVVDISEATKKYFDESSYPVMIQSQLGDSYFLLSDPDMSGSPPRRAPPPIDVNRTADNASYSSRQPDPLIVENIGASMDKFSPKYNAPLSRVEDVNIPPLGLPCLNTGIGWILEGLSDDDLQESAYEILLSSLVFSGIEVHTVEDRRKEKSSKFLSGLKTKREKINQQSQGRGRHSELVDTIRIQMQISEAMDACIRQRLTQLAARRIWESVDIPKISLGLLNSVFKSDFLNEKSYVHWKSRQASILEEILYFSANLEAYERETIKSSLSKIRNSKEWDITMSPSERAEVLLPITQVELNLSSLSGKFSIQGETYCWTAGYHLNIRLYEKLLFGVFDVLDEGQFIEESNELLMLNKLTWCILGITQKMHNALYGWVLFQQYVGTNEAMLLEHALRELQKVVSGEHADQKEEQYMDSLACSRQYNGSEIKLGLVQAVFFSISSWCDDKLQDYHLHFSQEPTNFSRVMNLMSAVGILTSGDSGDIKVRFAAVCLSLCYCHAAARLCVCFGYLGISCSLPIGSRTLLLIRLDDSNEHATRKLKTYVERSIRAAYRRVASTIDLESKVLGTHPLALLANELRLIAQREFSVFFPVLRCWCPESGMIAAMRLHQIYGERLKPFLKGVSSLSEDVRSVLPAAHLLDDDLTQLYISACEENRQHHHLNQDLDHYPIGEVAKPIILDWVIAQNSRILEWTGRVFDLEEWEPLSSQQRMATSIVEVFRIIEETVDQFFGLNLSMDITHLQALLSIIFHSLDAYLLKLLNQLVDKNHLYPLAPPLTRYEETVIPIMKKKVLEHKLLEDGVSNILNELTVSKLCVRLNTLKYIQKQIGVLEDGIRKSWALIRPSVAQRWAKEEPLETSENSLPSCGEAVDELFVTTFNSIKDTATDSINKICDFTGARVMFWDLRDAFPFSLYRGNVEGARFDGVLPQIDTVLDHICGLIDDTLRDLVAFSICRASLECYVWVLLNGGPSRAFSDSDITLMEDDLNMLKEFFIADGEGLPRSLVEQEANFAEQILSLYTLQTGTVIQMLMTASEQISLGLDSLNRDSHNHDKMGLEDAQTLIRVLCHKKDREASKFLKRQYQLPASSDYDDTPSEDSTFGSPLISDLLKRSSSFQWTNKSQSSFKSFKNKIKEATSDIRSVAW</sequence>
<dbReference type="Pfam" id="PF25761">
    <property type="entry name" value="TPR_PATROL1"/>
    <property type="match status" value="1"/>
</dbReference>
<evidence type="ECO:0000259" key="2">
    <source>
        <dbReference type="PROSITE" id="PS51258"/>
    </source>
</evidence>
<evidence type="ECO:0000313" key="4">
    <source>
        <dbReference type="EnsemblPlants" id="QL12p017589:mrna"/>
    </source>
</evidence>
<dbReference type="InterPro" id="IPR057984">
    <property type="entry name" value="PATROL1_C"/>
</dbReference>
<dbReference type="PROSITE" id="PS51259">
    <property type="entry name" value="MHD2"/>
    <property type="match status" value="1"/>
</dbReference>
<evidence type="ECO:0000259" key="3">
    <source>
        <dbReference type="PROSITE" id="PS51259"/>
    </source>
</evidence>
<dbReference type="PANTHER" id="PTHR31280">
    <property type="entry name" value="PROTEIN UNC-13 HOMOLOG"/>
    <property type="match status" value="1"/>
</dbReference>
<dbReference type="FunCoup" id="A0A7N2N378">
    <property type="interactions" value="845"/>
</dbReference>
<dbReference type="EnsemblPlants" id="QL12p017589:mrna">
    <property type="protein sequence ID" value="QL12p017589:mrna"/>
    <property type="gene ID" value="QL12p017589"/>
</dbReference>
<dbReference type="Proteomes" id="UP000594261">
    <property type="component" value="Chromosome 12"/>
</dbReference>
<dbReference type="OMA" id="FHESSYP"/>
<name>A0A7N2N378_QUELO</name>
<feature type="domain" description="MHD2" evidence="3">
    <location>
        <begin position="981"/>
        <end position="1091"/>
    </location>
</feature>
<reference evidence="4 5" key="1">
    <citation type="journal article" date="2016" name="G3 (Bethesda)">
        <title>First Draft Assembly and Annotation of the Genome of a California Endemic Oak Quercus lobata Nee (Fagaceae).</title>
        <authorList>
            <person name="Sork V.L."/>
            <person name="Fitz-Gibbon S.T."/>
            <person name="Puiu D."/>
            <person name="Crepeau M."/>
            <person name="Gugger P.F."/>
            <person name="Sherman R."/>
            <person name="Stevens K."/>
            <person name="Langley C.H."/>
            <person name="Pellegrini M."/>
            <person name="Salzberg S.L."/>
        </authorList>
    </citation>
    <scope>NUCLEOTIDE SEQUENCE [LARGE SCALE GENOMIC DNA]</scope>
    <source>
        <strain evidence="4 5">cv. SW786</strain>
    </source>
</reference>
<dbReference type="PROSITE" id="PS51258">
    <property type="entry name" value="MHD1"/>
    <property type="match status" value="1"/>
</dbReference>
<feature type="region of interest" description="Disordered" evidence="1">
    <location>
        <begin position="100"/>
        <end position="127"/>
    </location>
</feature>
<dbReference type="InterPro" id="IPR008528">
    <property type="entry name" value="unc-13_homologue"/>
</dbReference>
<reference evidence="4" key="2">
    <citation type="submission" date="2021-01" db="UniProtKB">
        <authorList>
            <consortium name="EnsemblPlants"/>
        </authorList>
    </citation>
    <scope>IDENTIFICATION</scope>
</reference>
<protein>
    <recommendedName>
        <fullName evidence="6">Protein unc-13 homolog</fullName>
    </recommendedName>
</protein>
<dbReference type="InterPro" id="IPR014770">
    <property type="entry name" value="Munc13_1"/>
</dbReference>
<dbReference type="EMBL" id="LRBV02000012">
    <property type="status" value="NOT_ANNOTATED_CDS"/>
    <property type="molecule type" value="Genomic_DNA"/>
</dbReference>
<dbReference type="InParanoid" id="A0A7N2N378"/>
<evidence type="ECO:0008006" key="6">
    <source>
        <dbReference type="Google" id="ProtNLM"/>
    </source>
</evidence>
<organism evidence="4 5">
    <name type="scientific">Quercus lobata</name>
    <name type="common">Valley oak</name>
    <dbReference type="NCBI Taxonomy" id="97700"/>
    <lineage>
        <taxon>Eukaryota</taxon>
        <taxon>Viridiplantae</taxon>
        <taxon>Streptophyta</taxon>
        <taxon>Embryophyta</taxon>
        <taxon>Tracheophyta</taxon>
        <taxon>Spermatophyta</taxon>
        <taxon>Magnoliopsida</taxon>
        <taxon>eudicotyledons</taxon>
        <taxon>Gunneridae</taxon>
        <taxon>Pentapetalae</taxon>
        <taxon>rosids</taxon>
        <taxon>fabids</taxon>
        <taxon>Fagales</taxon>
        <taxon>Fagaceae</taxon>
        <taxon>Quercus</taxon>
    </lineage>
</organism>
<evidence type="ECO:0000256" key="1">
    <source>
        <dbReference type="SAM" id="MobiDB-lite"/>
    </source>
</evidence>
<dbReference type="Gramene" id="QL12p017589:mrna">
    <property type="protein sequence ID" value="QL12p017589:mrna"/>
    <property type="gene ID" value="QL12p017589"/>
</dbReference>